<dbReference type="Proteomes" id="UP001193680">
    <property type="component" value="Unassembled WGS sequence"/>
</dbReference>
<evidence type="ECO:0000313" key="8">
    <source>
        <dbReference type="EMBL" id="MBF6058203.1"/>
    </source>
</evidence>
<dbReference type="InterPro" id="IPR003439">
    <property type="entry name" value="ABC_transporter-like_ATP-bd"/>
</dbReference>
<sequence>MHYQAKQLSCKRGRKTLFSELSFELQAGQLLLIEGHNGAGKTSLLKLLTGLRMPEAGEILWQSRSIHDAHNDFRSKLSWLGHQNPLKDEQSALENLHTLSSFRPRNSISLTDALQEVKLGHAKHAQVKTFSAGMKRRLSLASLLVANTQLWILDEPQAALDKDGVALYESLAKQHLENDGMIVMTSHHPLNLPADRVQRLALGV</sequence>
<keyword evidence="6" id="KW-0472">Membrane</keyword>
<dbReference type="PANTHER" id="PTHR43499">
    <property type="entry name" value="ABC TRANSPORTER I FAMILY MEMBER 1"/>
    <property type="match status" value="1"/>
</dbReference>
<dbReference type="InterPro" id="IPR005895">
    <property type="entry name" value="ABC_transptr_haem_export_CcmA"/>
</dbReference>
<dbReference type="Gene3D" id="3.40.50.300">
    <property type="entry name" value="P-loop containing nucleotide triphosphate hydrolases"/>
    <property type="match status" value="1"/>
</dbReference>
<accession>A0ABS0BWM2</accession>
<reference evidence="8 9" key="1">
    <citation type="submission" date="2020-06" db="EMBL/GenBank/DDBJ databases">
        <authorList>
            <person name="Scott K."/>
        </authorList>
    </citation>
    <scope>NUCLEOTIDE SEQUENCE [LARGE SCALE GENOMIC DNA]</scope>
    <source>
        <strain evidence="8 9">HH1</strain>
    </source>
</reference>
<evidence type="ECO:0000256" key="5">
    <source>
        <dbReference type="ARBA" id="ARBA00022967"/>
    </source>
</evidence>
<evidence type="ECO:0000313" key="9">
    <source>
        <dbReference type="Proteomes" id="UP001193680"/>
    </source>
</evidence>
<organism evidence="8 9">
    <name type="scientific">Thiomicrorhabdus heinhorstiae</name>
    <dbReference type="NCBI Taxonomy" id="2748010"/>
    <lineage>
        <taxon>Bacteria</taxon>
        <taxon>Pseudomonadati</taxon>
        <taxon>Pseudomonadota</taxon>
        <taxon>Gammaproteobacteria</taxon>
        <taxon>Thiotrichales</taxon>
        <taxon>Piscirickettsiaceae</taxon>
        <taxon>Thiomicrorhabdus</taxon>
    </lineage>
</organism>
<feature type="domain" description="ABC transporter" evidence="7">
    <location>
        <begin position="3"/>
        <end position="204"/>
    </location>
</feature>
<dbReference type="PROSITE" id="PS50893">
    <property type="entry name" value="ABC_TRANSPORTER_2"/>
    <property type="match status" value="1"/>
</dbReference>
<protein>
    <submittedName>
        <fullName evidence="8">Cytochrome c biogenesis heme-transporting ATPase CcmA</fullName>
    </submittedName>
</protein>
<dbReference type="PANTHER" id="PTHR43499:SF1">
    <property type="entry name" value="ABC TRANSPORTER I FAMILY MEMBER 1"/>
    <property type="match status" value="1"/>
</dbReference>
<dbReference type="RefSeq" id="WP_185978348.1">
    <property type="nucleotide sequence ID" value="NZ_JACBGI020000013.1"/>
</dbReference>
<evidence type="ECO:0000256" key="6">
    <source>
        <dbReference type="ARBA" id="ARBA00023136"/>
    </source>
</evidence>
<evidence type="ECO:0000259" key="7">
    <source>
        <dbReference type="PROSITE" id="PS50893"/>
    </source>
</evidence>
<keyword evidence="2" id="KW-0547">Nucleotide-binding</keyword>
<dbReference type="InterPro" id="IPR017871">
    <property type="entry name" value="ABC_transporter-like_CS"/>
</dbReference>
<dbReference type="PROSITE" id="PS00211">
    <property type="entry name" value="ABC_TRANSPORTER_1"/>
    <property type="match status" value="1"/>
</dbReference>
<evidence type="ECO:0000256" key="1">
    <source>
        <dbReference type="ARBA" id="ARBA00022448"/>
    </source>
</evidence>
<gene>
    <name evidence="8" type="primary">ccmA</name>
    <name evidence="8" type="ORF">H8792_007605</name>
</gene>
<evidence type="ECO:0000256" key="4">
    <source>
        <dbReference type="ARBA" id="ARBA00022840"/>
    </source>
</evidence>
<dbReference type="SUPFAM" id="SSF52540">
    <property type="entry name" value="P-loop containing nucleoside triphosphate hydrolases"/>
    <property type="match status" value="1"/>
</dbReference>
<dbReference type="SMART" id="SM00382">
    <property type="entry name" value="AAA"/>
    <property type="match status" value="1"/>
</dbReference>
<keyword evidence="9" id="KW-1185">Reference proteome</keyword>
<dbReference type="EMBL" id="JACBGI020000013">
    <property type="protein sequence ID" value="MBF6058203.1"/>
    <property type="molecule type" value="Genomic_DNA"/>
</dbReference>
<dbReference type="InterPro" id="IPR003593">
    <property type="entry name" value="AAA+_ATPase"/>
</dbReference>
<dbReference type="InterPro" id="IPR027417">
    <property type="entry name" value="P-loop_NTPase"/>
</dbReference>
<reference evidence="8 9" key="2">
    <citation type="submission" date="2020-11" db="EMBL/GenBank/DDBJ databases">
        <title>Sulfur oxidizing isolate from Hospital Hole Sinkhole.</title>
        <authorList>
            <person name="Scott K.M."/>
        </authorList>
    </citation>
    <scope>NUCLEOTIDE SEQUENCE [LARGE SCALE GENOMIC DNA]</scope>
    <source>
        <strain evidence="8 9">HH1</strain>
    </source>
</reference>
<proteinExistence type="predicted"/>
<keyword evidence="5" id="KW-1278">Translocase</keyword>
<dbReference type="NCBIfam" id="TIGR01189">
    <property type="entry name" value="ccmA"/>
    <property type="match status" value="1"/>
</dbReference>
<name>A0ABS0BWM2_9GAMM</name>
<dbReference type="Pfam" id="PF00005">
    <property type="entry name" value="ABC_tran"/>
    <property type="match status" value="1"/>
</dbReference>
<keyword evidence="3" id="KW-0201">Cytochrome c-type biogenesis</keyword>
<comment type="caution">
    <text evidence="8">The sequence shown here is derived from an EMBL/GenBank/DDBJ whole genome shotgun (WGS) entry which is preliminary data.</text>
</comment>
<keyword evidence="1" id="KW-0813">Transport</keyword>
<evidence type="ECO:0000256" key="2">
    <source>
        <dbReference type="ARBA" id="ARBA00022741"/>
    </source>
</evidence>
<dbReference type="NCBIfam" id="NF010061">
    <property type="entry name" value="PRK13538.1"/>
    <property type="match status" value="1"/>
</dbReference>
<evidence type="ECO:0000256" key="3">
    <source>
        <dbReference type="ARBA" id="ARBA00022748"/>
    </source>
</evidence>
<keyword evidence="4" id="KW-0067">ATP-binding</keyword>